<evidence type="ECO:0000313" key="9">
    <source>
        <dbReference type="Proteomes" id="UP000199236"/>
    </source>
</evidence>
<dbReference type="PANTHER" id="PTHR43867:SF2">
    <property type="entry name" value="CELLULOSE SYNTHASE CATALYTIC SUBUNIT A [UDP-FORMING]"/>
    <property type="match status" value="1"/>
</dbReference>
<evidence type="ECO:0000256" key="7">
    <source>
        <dbReference type="SAM" id="Phobius"/>
    </source>
</evidence>
<comment type="subcellular location">
    <subcellularLocation>
        <location evidence="1">Membrane</location>
        <topology evidence="1">Multi-pass membrane protein</topology>
    </subcellularLocation>
</comment>
<dbReference type="InterPro" id="IPR029058">
    <property type="entry name" value="AB_hydrolase_fold"/>
</dbReference>
<dbReference type="Gene3D" id="3.40.50.1820">
    <property type="entry name" value="alpha/beta hydrolase"/>
    <property type="match status" value="1"/>
</dbReference>
<evidence type="ECO:0000256" key="2">
    <source>
        <dbReference type="ARBA" id="ARBA00022676"/>
    </source>
</evidence>
<evidence type="ECO:0000256" key="4">
    <source>
        <dbReference type="ARBA" id="ARBA00022692"/>
    </source>
</evidence>
<feature type="transmembrane region" description="Helical" evidence="7">
    <location>
        <begin position="600"/>
        <end position="622"/>
    </location>
</feature>
<keyword evidence="5 7" id="KW-1133">Transmembrane helix</keyword>
<keyword evidence="6 7" id="KW-0472">Membrane</keyword>
<gene>
    <name evidence="8" type="ORF">SAMN04488056_102505</name>
</gene>
<reference evidence="8 9" key="1">
    <citation type="submission" date="2016-10" db="EMBL/GenBank/DDBJ databases">
        <authorList>
            <person name="de Groot N.N."/>
        </authorList>
    </citation>
    <scope>NUCLEOTIDE SEQUENCE [LARGE SCALE GENOMIC DNA]</scope>
    <source>
        <strain evidence="8 9">CGMCC 1.9157</strain>
    </source>
</reference>
<feature type="transmembrane region" description="Helical" evidence="7">
    <location>
        <begin position="559"/>
        <end position="580"/>
    </location>
</feature>
<dbReference type="Gene3D" id="3.90.550.10">
    <property type="entry name" value="Spore Coat Polysaccharide Biosynthesis Protein SpsA, Chain A"/>
    <property type="match status" value="1"/>
</dbReference>
<feature type="transmembrane region" description="Helical" evidence="7">
    <location>
        <begin position="259"/>
        <end position="279"/>
    </location>
</feature>
<dbReference type="RefSeq" id="WP_090070002.1">
    <property type="nucleotide sequence ID" value="NZ_FOVR01000002.1"/>
</dbReference>
<proteinExistence type="predicted"/>
<dbReference type="InterPro" id="IPR000801">
    <property type="entry name" value="Esterase-like"/>
</dbReference>
<sequence>MNFLNKAPDPAALEAAALDQAAVAYDEHGREWRETPQSAKSVQPGLSSEAEFSSRLPFHLSILDSLQAFKSPSLQQALKSAAQTGDPLIERWTREGKLDETLYFACAAKRLGVPFVAQPSTSGLYPLPDNWPLEKLRDLSWILIRPFAKLDHAPPVADSLYLCAPHGKELDALAEKMALDPQFRQRVRITTPRQLRRLQRASASKAAMDHHVFRLKQTMPDLSAHGKFKPFHSYYLAITLIALIGSSLVFSSIGIGINLITIMIFLTMSILRLISVFRLPHTRTTQASRVLSLLNTTKKTEASSDWPSYSVFVPLFREGRVVPDLIQSLCRLDYPRDRLTCYLLLEEEDEETRAALAKITLPAFIELVDIPKGGPQTKPKALNYALSFVQSDLTVIYDAEDRPDPHQLKIAALHMLSGRPSLACLQAQLAVDNARTNFLTRQFAVEYSALFDGLLPFLAFDRLVVPLGGTSNHFKTRVLKQIGGWDPYNVTEDADLGLRLSRLGYDIETIRSDTWEEAPESYAVWLKQRTRWFKGWMQTWIVHMRRPRYLYRKLGSDRFFSFHIMIGSMLLSTLVHPLYFLTFGISAWNLALYGSQNGSLFFVLLAINSINLVLGYGGVMVLGRKWAGKRYGFGWRAILEMPLYWLLMTPAAWRALYQLIHDPHHWEKTDHGLSSTRSRLPHAKVSSGIKPSNMAIFPKLGSHFKRRPFSMRRDPSTPKGTLQTITVSSKALENNLLGDSCEREVIIYTPHGHDGAGLPLLVDLVGFTAGGPAHVNWKNFGENVPERLDRLIASGEMPPAVVAFPDCFTRLGGNQYVNSAALGNWEDFLIEDMTPAIETQIGCGGPGKRGLFGKSSGGYGSILHAMKHADFWSAAACLSGDMAFELCYLPDMPNLLRALAKKNNSIERFLTEFEEGPKYDGKDIHALMTLAMAASYDPDPDSYFGIRLPVNMHDCSLIQERWANWLEWDPVVLADQPEVIANLKSMKGLWLECGYVDQYNLLYGARRLHSKLEAAGVDHVYEEFPDNHSSIDYRMDVCLPYLVRALEE</sequence>
<dbReference type="Pfam" id="PF00756">
    <property type="entry name" value="Esterase"/>
    <property type="match status" value="1"/>
</dbReference>
<dbReference type="PANTHER" id="PTHR43867">
    <property type="entry name" value="CELLULOSE SYNTHASE CATALYTIC SUBUNIT A [UDP-FORMING]"/>
    <property type="match status" value="1"/>
</dbReference>
<dbReference type="SUPFAM" id="SSF53448">
    <property type="entry name" value="Nucleotide-diphospho-sugar transferases"/>
    <property type="match status" value="1"/>
</dbReference>
<evidence type="ECO:0000256" key="6">
    <source>
        <dbReference type="ARBA" id="ARBA00023136"/>
    </source>
</evidence>
<keyword evidence="9" id="KW-1185">Reference proteome</keyword>
<name>A0A1I5D7G9_9HYPH</name>
<accession>A0A1I5D7G9</accession>
<dbReference type="InterPro" id="IPR029044">
    <property type="entry name" value="Nucleotide-diphossugar_trans"/>
</dbReference>
<dbReference type="GO" id="GO:0016020">
    <property type="term" value="C:membrane"/>
    <property type="evidence" value="ECO:0007669"/>
    <property type="project" value="UniProtKB-SubCell"/>
</dbReference>
<feature type="transmembrane region" description="Helical" evidence="7">
    <location>
        <begin position="234"/>
        <end position="253"/>
    </location>
</feature>
<dbReference type="SUPFAM" id="SSF53474">
    <property type="entry name" value="alpha/beta-Hydrolases"/>
    <property type="match status" value="1"/>
</dbReference>
<dbReference type="InterPro" id="IPR050321">
    <property type="entry name" value="Glycosyltr_2/OpgH_subfam"/>
</dbReference>
<keyword evidence="4 7" id="KW-0812">Transmembrane</keyword>
<dbReference type="EMBL" id="FOVR01000002">
    <property type="protein sequence ID" value="SFN95185.1"/>
    <property type="molecule type" value="Genomic_DNA"/>
</dbReference>
<dbReference type="Proteomes" id="UP000199236">
    <property type="component" value="Unassembled WGS sequence"/>
</dbReference>
<feature type="transmembrane region" description="Helical" evidence="7">
    <location>
        <begin position="643"/>
        <end position="660"/>
    </location>
</feature>
<evidence type="ECO:0000256" key="3">
    <source>
        <dbReference type="ARBA" id="ARBA00022679"/>
    </source>
</evidence>
<evidence type="ECO:0000313" key="8">
    <source>
        <dbReference type="EMBL" id="SFN95185.1"/>
    </source>
</evidence>
<dbReference type="Pfam" id="PF13641">
    <property type="entry name" value="Glyco_tranf_2_3"/>
    <property type="match status" value="1"/>
</dbReference>
<dbReference type="AlphaFoldDB" id="A0A1I5D7G9"/>
<evidence type="ECO:0000256" key="1">
    <source>
        <dbReference type="ARBA" id="ARBA00004141"/>
    </source>
</evidence>
<keyword evidence="3 8" id="KW-0808">Transferase</keyword>
<dbReference type="OrthoDB" id="7431422at2"/>
<dbReference type="GO" id="GO:0016757">
    <property type="term" value="F:glycosyltransferase activity"/>
    <property type="evidence" value="ECO:0007669"/>
    <property type="project" value="UniProtKB-KW"/>
</dbReference>
<dbReference type="STRING" id="655353.SAMN04488056_102505"/>
<protein>
    <submittedName>
        <fullName evidence="8">Glycosyltransferase, catalytic subunit of cellulose synthase and poly-beta-1,6-N-acetylglucosamine synthase</fullName>
    </submittedName>
</protein>
<organism evidence="8 9">
    <name type="scientific">Cohaesibacter marisflavi</name>
    <dbReference type="NCBI Taxonomy" id="655353"/>
    <lineage>
        <taxon>Bacteria</taxon>
        <taxon>Pseudomonadati</taxon>
        <taxon>Pseudomonadota</taxon>
        <taxon>Alphaproteobacteria</taxon>
        <taxon>Hyphomicrobiales</taxon>
        <taxon>Cohaesibacteraceae</taxon>
    </lineage>
</organism>
<evidence type="ECO:0000256" key="5">
    <source>
        <dbReference type="ARBA" id="ARBA00022989"/>
    </source>
</evidence>
<keyword evidence="2" id="KW-0328">Glycosyltransferase</keyword>